<evidence type="ECO:0000313" key="2">
    <source>
        <dbReference type="EMBL" id="NMG02719.1"/>
    </source>
</evidence>
<feature type="region of interest" description="Disordered" evidence="1">
    <location>
        <begin position="30"/>
        <end position="52"/>
    </location>
</feature>
<dbReference type="SUPFAM" id="SSF56176">
    <property type="entry name" value="FAD-binding/transporter-associated domain-like"/>
    <property type="match status" value="1"/>
</dbReference>
<dbReference type="InterPro" id="IPR016167">
    <property type="entry name" value="FAD-bd_PCMH_sub1"/>
</dbReference>
<dbReference type="GO" id="GO:0050660">
    <property type="term" value="F:flavin adenine dinucleotide binding"/>
    <property type="evidence" value="ECO:0007669"/>
    <property type="project" value="InterPro"/>
</dbReference>
<organism evidence="2 3">
    <name type="scientific">Azoarcus taiwanensis</name>
    <dbReference type="NCBI Taxonomy" id="666964"/>
    <lineage>
        <taxon>Bacteria</taxon>
        <taxon>Pseudomonadati</taxon>
        <taxon>Pseudomonadota</taxon>
        <taxon>Betaproteobacteria</taxon>
        <taxon>Rhodocyclales</taxon>
        <taxon>Zoogloeaceae</taxon>
        <taxon>Azoarcus</taxon>
    </lineage>
</organism>
<evidence type="ECO:0000256" key="1">
    <source>
        <dbReference type="SAM" id="MobiDB-lite"/>
    </source>
</evidence>
<dbReference type="AlphaFoldDB" id="A0A972F6Y8"/>
<reference evidence="2" key="1">
    <citation type="submission" date="2019-12" db="EMBL/GenBank/DDBJ databases">
        <title>Comparative genomics gives insights into the taxonomy of the Azoarcus-Aromatoleum group and reveals separate origins of nif in the plant-associated Azoarcus and non-plant-associated Aromatoleum sub-groups.</title>
        <authorList>
            <person name="Lafos M."/>
            <person name="Maluk M."/>
            <person name="Batista M."/>
            <person name="Junghare M."/>
            <person name="Carmona M."/>
            <person name="Faoro H."/>
            <person name="Cruz L.M."/>
            <person name="Battistoni F."/>
            <person name="De Souza E."/>
            <person name="Pedrosa F."/>
            <person name="Chen W.-M."/>
            <person name="Poole P.S."/>
            <person name="Dixon R.A."/>
            <person name="James E.K."/>
        </authorList>
    </citation>
    <scope>NUCLEOTIDE SEQUENCE</scope>
    <source>
        <strain evidence="2">NSC3</strain>
    </source>
</reference>
<protein>
    <submittedName>
        <fullName evidence="2">FAD-binding protein</fullName>
    </submittedName>
</protein>
<evidence type="ECO:0000313" key="3">
    <source>
        <dbReference type="Proteomes" id="UP000599523"/>
    </source>
</evidence>
<keyword evidence="3" id="KW-1185">Reference proteome</keyword>
<accession>A0A972F6Y8</accession>
<gene>
    <name evidence="2" type="ORF">GPA21_07010</name>
</gene>
<dbReference type="InterPro" id="IPR036318">
    <property type="entry name" value="FAD-bd_PCMH-like_sf"/>
</dbReference>
<dbReference type="Proteomes" id="UP000599523">
    <property type="component" value="Unassembled WGS sequence"/>
</dbReference>
<proteinExistence type="predicted"/>
<name>A0A972F6Y8_9RHOO</name>
<dbReference type="RefSeq" id="WP_211163467.1">
    <property type="nucleotide sequence ID" value="NZ_WTVM01000030.1"/>
</dbReference>
<comment type="caution">
    <text evidence="2">The sequence shown here is derived from an EMBL/GenBank/DDBJ whole genome shotgun (WGS) entry which is preliminary data.</text>
</comment>
<dbReference type="EMBL" id="WTVM01000030">
    <property type="protein sequence ID" value="NMG02719.1"/>
    <property type="molecule type" value="Genomic_DNA"/>
</dbReference>
<sequence>MNLEIRRLADNTPTPVSIASLAMEVRGEFQFPREDAQASGKAGGNGADSTGPAVIVRCTDRQDVMRCLDFASRHDLLVAMRNGRNEHAAWDDCDQGIAVDLSALRTPPR</sequence>
<dbReference type="Gene3D" id="3.30.43.10">
    <property type="entry name" value="Uridine Diphospho-n-acetylenolpyruvylglucosamine Reductase, domain 2"/>
    <property type="match status" value="1"/>
</dbReference>